<keyword evidence="1" id="KW-0472">Membrane</keyword>
<dbReference type="RefSeq" id="WP_146785240.1">
    <property type="nucleotide sequence ID" value="NZ_BAABIO010000001.1"/>
</dbReference>
<feature type="transmembrane region" description="Helical" evidence="1">
    <location>
        <begin position="31"/>
        <end position="50"/>
    </location>
</feature>
<dbReference type="PROSITE" id="PS51257">
    <property type="entry name" value="PROKAR_LIPOPROTEIN"/>
    <property type="match status" value="1"/>
</dbReference>
<dbReference type="Proteomes" id="UP000321204">
    <property type="component" value="Chromosome"/>
</dbReference>
<evidence type="ECO:0000313" key="2">
    <source>
        <dbReference type="EMBL" id="QEC55822.1"/>
    </source>
</evidence>
<dbReference type="AlphaFoldDB" id="A0A5B8UHD2"/>
<name>A0A5B8UHD2_9BACT</name>
<proteinExistence type="predicted"/>
<keyword evidence="1" id="KW-1133">Transmembrane helix</keyword>
<sequence>MKKLSTVWLSALALMFTFSSCAVVGGIFKAGVWVGIIIVVFVVVLILWLVNRGRG</sequence>
<organism evidence="2 3">
    <name type="scientific">Flavisolibacter ginsenosidimutans</name>
    <dbReference type="NCBI Taxonomy" id="661481"/>
    <lineage>
        <taxon>Bacteria</taxon>
        <taxon>Pseudomonadati</taxon>
        <taxon>Bacteroidota</taxon>
        <taxon>Chitinophagia</taxon>
        <taxon>Chitinophagales</taxon>
        <taxon>Chitinophagaceae</taxon>
        <taxon>Flavisolibacter</taxon>
    </lineage>
</organism>
<evidence type="ECO:0000313" key="3">
    <source>
        <dbReference type="Proteomes" id="UP000321204"/>
    </source>
</evidence>
<keyword evidence="1" id="KW-0812">Transmembrane</keyword>
<keyword evidence="2" id="KW-0548">Nucleotidyltransferase</keyword>
<protein>
    <submittedName>
        <fullName evidence="2">Phosphatidate cytidylyltransferase</fullName>
    </submittedName>
</protein>
<keyword evidence="3" id="KW-1185">Reference proteome</keyword>
<evidence type="ECO:0000256" key="1">
    <source>
        <dbReference type="SAM" id="Phobius"/>
    </source>
</evidence>
<dbReference type="GO" id="GO:0016779">
    <property type="term" value="F:nucleotidyltransferase activity"/>
    <property type="evidence" value="ECO:0007669"/>
    <property type="project" value="UniProtKB-KW"/>
</dbReference>
<reference evidence="2 3" key="1">
    <citation type="journal article" date="2015" name="Int. J. Syst. Evol. Microbiol.">
        <title>Flavisolibacter ginsenosidimutans sp. nov., with ginsenoside-converting activity isolated from soil used for cultivating ginseng.</title>
        <authorList>
            <person name="Zhao Y."/>
            <person name="Liu Q."/>
            <person name="Kang M.S."/>
            <person name="Jin F."/>
            <person name="Yu H."/>
            <person name="Im W.T."/>
        </authorList>
    </citation>
    <scope>NUCLEOTIDE SEQUENCE [LARGE SCALE GENOMIC DNA]</scope>
    <source>
        <strain evidence="2 3">Gsoil 636</strain>
    </source>
</reference>
<gene>
    <name evidence="2" type="ORF">FSB75_07920</name>
</gene>
<keyword evidence="2" id="KW-0808">Transferase</keyword>
<dbReference type="KEGG" id="fgg:FSB75_07920"/>
<accession>A0A5B8UHD2</accession>
<dbReference type="EMBL" id="CP042433">
    <property type="protein sequence ID" value="QEC55822.1"/>
    <property type="molecule type" value="Genomic_DNA"/>
</dbReference>